<dbReference type="SUPFAM" id="SSF48264">
    <property type="entry name" value="Cytochrome P450"/>
    <property type="match status" value="1"/>
</dbReference>
<dbReference type="InterPro" id="IPR002401">
    <property type="entry name" value="Cyt_P450_E_grp-I"/>
</dbReference>
<dbReference type="PANTHER" id="PTHR24305">
    <property type="entry name" value="CYTOCHROME P450"/>
    <property type="match status" value="1"/>
</dbReference>
<dbReference type="GO" id="GO:0016705">
    <property type="term" value="F:oxidoreductase activity, acting on paired donors, with incorporation or reduction of molecular oxygen"/>
    <property type="evidence" value="ECO:0007669"/>
    <property type="project" value="InterPro"/>
</dbReference>
<organism evidence="10 11">
    <name type="scientific">Sistotremastrum suecicum HHB10207 ss-3</name>
    <dbReference type="NCBI Taxonomy" id="1314776"/>
    <lineage>
        <taxon>Eukaryota</taxon>
        <taxon>Fungi</taxon>
        <taxon>Dikarya</taxon>
        <taxon>Basidiomycota</taxon>
        <taxon>Agaricomycotina</taxon>
        <taxon>Agaricomycetes</taxon>
        <taxon>Sistotremastrales</taxon>
        <taxon>Sistotremastraceae</taxon>
        <taxon>Sistotremastrum</taxon>
    </lineage>
</organism>
<evidence type="ECO:0000256" key="2">
    <source>
        <dbReference type="ARBA" id="ARBA00005179"/>
    </source>
</evidence>
<keyword evidence="9" id="KW-1133">Transmembrane helix</keyword>
<comment type="pathway">
    <text evidence="2">Secondary metabolite biosynthesis.</text>
</comment>
<keyword evidence="4 8" id="KW-0479">Metal-binding</keyword>
<dbReference type="STRING" id="1314776.A0A166FND1"/>
<dbReference type="AlphaFoldDB" id="A0A166FND1"/>
<protein>
    <submittedName>
        <fullName evidence="10">Cytochrome P450</fullName>
    </submittedName>
</protein>
<dbReference type="EMBL" id="KV428027">
    <property type="protein sequence ID" value="KZT40841.1"/>
    <property type="molecule type" value="Genomic_DNA"/>
</dbReference>
<sequence>MSLNKVLPPALLGILSHLIIKRNEPRRLTSNLVLGCLVLPLIVARSTNPRDIVFSYIVLYATWISSVVLYRLSPLHPLARFPGPVLAKVSKLWGVWVSSRGHQHLVLKSLHDKHGPIVRIGPNELSICDSDAVLSVLGAEGLPKGTYYDARQDPTAPRNLIVLRGEEHAQRRKLWNRGMSSESLLEYAEVISKRALQLSEKLEAAGGQVDLAAWIGYFSFDFMGDMAFGGGFEMLRDNGDKEGLWEVMDSFTYAAALVSHVPWGALAIQRLSWVAKPLLALRKFGVDCATKRIKQGATKKDLWYHLTDEAGLEKTRPLVPNVIAEGALAIIAGSDTAATALCALMYLLLTHPESMNRAREEVDSVYPPGSNALDTRLHDQLHFLQACTSEALRLHPPVPTNGPRIVPLGSKGKVIAGQFIPEGTQIYVPPYCLHRDPRYFSPSPDEFIPERWFKEGAADNLAFIPFSYGPANCVGRNLARQEILMVTSLLLQQFDIEIAEKEDFVPSVFEDALHDQFVCSRGKLRVRLSKRS</sequence>
<gene>
    <name evidence="10" type="ORF">SISSUDRAFT_982831</name>
</gene>
<keyword evidence="11" id="KW-1185">Reference proteome</keyword>
<evidence type="ECO:0000256" key="3">
    <source>
        <dbReference type="ARBA" id="ARBA00010617"/>
    </source>
</evidence>
<reference evidence="10 11" key="1">
    <citation type="journal article" date="2016" name="Mol. Biol. Evol.">
        <title>Comparative Genomics of Early-Diverging Mushroom-Forming Fungi Provides Insights into the Origins of Lignocellulose Decay Capabilities.</title>
        <authorList>
            <person name="Nagy L.G."/>
            <person name="Riley R."/>
            <person name="Tritt A."/>
            <person name="Adam C."/>
            <person name="Daum C."/>
            <person name="Floudas D."/>
            <person name="Sun H."/>
            <person name="Yadav J.S."/>
            <person name="Pangilinan J."/>
            <person name="Larsson K.H."/>
            <person name="Matsuura K."/>
            <person name="Barry K."/>
            <person name="Labutti K."/>
            <person name="Kuo R."/>
            <person name="Ohm R.A."/>
            <person name="Bhattacharya S.S."/>
            <person name="Shirouzu T."/>
            <person name="Yoshinaga Y."/>
            <person name="Martin F.M."/>
            <person name="Grigoriev I.V."/>
            <person name="Hibbett D.S."/>
        </authorList>
    </citation>
    <scope>NUCLEOTIDE SEQUENCE [LARGE SCALE GENOMIC DNA]</scope>
    <source>
        <strain evidence="10 11">HHB10207 ss-3</strain>
    </source>
</reference>
<dbReference type="InterPro" id="IPR001128">
    <property type="entry name" value="Cyt_P450"/>
</dbReference>
<dbReference type="PRINTS" id="PR00463">
    <property type="entry name" value="EP450I"/>
</dbReference>
<keyword evidence="6 8" id="KW-0408">Iron</keyword>
<keyword evidence="7" id="KW-0503">Monooxygenase</keyword>
<feature type="transmembrane region" description="Helical" evidence="9">
    <location>
        <begin position="53"/>
        <end position="72"/>
    </location>
</feature>
<dbReference type="Pfam" id="PF00067">
    <property type="entry name" value="p450"/>
    <property type="match status" value="1"/>
</dbReference>
<accession>A0A166FND1</accession>
<name>A0A166FND1_9AGAM</name>
<dbReference type="Proteomes" id="UP000076798">
    <property type="component" value="Unassembled WGS sequence"/>
</dbReference>
<dbReference type="CDD" id="cd11061">
    <property type="entry name" value="CYP67-like"/>
    <property type="match status" value="1"/>
</dbReference>
<keyword evidence="8" id="KW-0349">Heme</keyword>
<keyword evidence="5" id="KW-0560">Oxidoreductase</keyword>
<evidence type="ECO:0000256" key="5">
    <source>
        <dbReference type="ARBA" id="ARBA00023002"/>
    </source>
</evidence>
<dbReference type="GO" id="GO:0020037">
    <property type="term" value="F:heme binding"/>
    <property type="evidence" value="ECO:0007669"/>
    <property type="project" value="InterPro"/>
</dbReference>
<dbReference type="PANTHER" id="PTHR24305:SF187">
    <property type="entry name" value="P450, PUTATIVE (EUROFUNG)-RELATED"/>
    <property type="match status" value="1"/>
</dbReference>
<evidence type="ECO:0000313" key="10">
    <source>
        <dbReference type="EMBL" id="KZT40841.1"/>
    </source>
</evidence>
<evidence type="ECO:0000256" key="9">
    <source>
        <dbReference type="SAM" id="Phobius"/>
    </source>
</evidence>
<feature type="binding site" description="axial binding residue" evidence="8">
    <location>
        <position position="473"/>
    </location>
    <ligand>
        <name>heme</name>
        <dbReference type="ChEBI" id="CHEBI:30413"/>
    </ligand>
    <ligandPart>
        <name>Fe</name>
        <dbReference type="ChEBI" id="CHEBI:18248"/>
    </ligandPart>
</feature>
<proteinExistence type="inferred from homology"/>
<evidence type="ECO:0000256" key="4">
    <source>
        <dbReference type="ARBA" id="ARBA00022723"/>
    </source>
</evidence>
<dbReference type="OrthoDB" id="6692864at2759"/>
<comment type="similarity">
    <text evidence="3">Belongs to the cytochrome P450 family.</text>
</comment>
<dbReference type="InterPro" id="IPR036396">
    <property type="entry name" value="Cyt_P450_sf"/>
</dbReference>
<dbReference type="InterPro" id="IPR050121">
    <property type="entry name" value="Cytochrome_P450_monoxygenase"/>
</dbReference>
<evidence type="ECO:0000256" key="8">
    <source>
        <dbReference type="PIRSR" id="PIRSR602401-1"/>
    </source>
</evidence>
<dbReference type="GO" id="GO:0004497">
    <property type="term" value="F:monooxygenase activity"/>
    <property type="evidence" value="ECO:0007669"/>
    <property type="project" value="UniProtKB-KW"/>
</dbReference>
<dbReference type="GO" id="GO:0005506">
    <property type="term" value="F:iron ion binding"/>
    <property type="evidence" value="ECO:0007669"/>
    <property type="project" value="InterPro"/>
</dbReference>
<dbReference type="PRINTS" id="PR00385">
    <property type="entry name" value="P450"/>
</dbReference>
<evidence type="ECO:0000256" key="1">
    <source>
        <dbReference type="ARBA" id="ARBA00001971"/>
    </source>
</evidence>
<keyword evidence="9" id="KW-0812">Transmembrane</keyword>
<comment type="cofactor">
    <cofactor evidence="1 8">
        <name>heme</name>
        <dbReference type="ChEBI" id="CHEBI:30413"/>
    </cofactor>
</comment>
<dbReference type="Gene3D" id="1.10.630.10">
    <property type="entry name" value="Cytochrome P450"/>
    <property type="match status" value="1"/>
</dbReference>
<evidence type="ECO:0000256" key="6">
    <source>
        <dbReference type="ARBA" id="ARBA00023004"/>
    </source>
</evidence>
<keyword evidence="9" id="KW-0472">Membrane</keyword>
<evidence type="ECO:0000256" key="7">
    <source>
        <dbReference type="ARBA" id="ARBA00023033"/>
    </source>
</evidence>
<evidence type="ECO:0000313" key="11">
    <source>
        <dbReference type="Proteomes" id="UP000076798"/>
    </source>
</evidence>